<dbReference type="SUPFAM" id="SSF52172">
    <property type="entry name" value="CheY-like"/>
    <property type="match status" value="1"/>
</dbReference>
<reference evidence="4 5" key="1">
    <citation type="submission" date="2019-05" db="EMBL/GenBank/DDBJ databases">
        <title>Panacibacter sp. strain 17mud1-8 Genome sequencing and assembly.</title>
        <authorList>
            <person name="Chhetri G."/>
        </authorList>
    </citation>
    <scope>NUCLEOTIDE SEQUENCE [LARGE SCALE GENOMIC DNA]</scope>
    <source>
        <strain evidence="4 5">17mud1-8</strain>
    </source>
</reference>
<accession>A0A4U3KZ90</accession>
<name>A0A4U3KZ90_9BACT</name>
<gene>
    <name evidence="4" type="ORF">FC093_13510</name>
</gene>
<organism evidence="4 5">
    <name type="scientific">Ilyomonas limi</name>
    <dbReference type="NCBI Taxonomy" id="2575867"/>
    <lineage>
        <taxon>Bacteria</taxon>
        <taxon>Pseudomonadati</taxon>
        <taxon>Bacteroidota</taxon>
        <taxon>Chitinophagia</taxon>
        <taxon>Chitinophagales</taxon>
        <taxon>Chitinophagaceae</taxon>
        <taxon>Ilyomonas</taxon>
    </lineage>
</organism>
<evidence type="ECO:0000256" key="1">
    <source>
        <dbReference type="ARBA" id="ARBA00022553"/>
    </source>
</evidence>
<sequence length="123" mass="13771">MNVLLVDDEYISNFINKKLIENIDAAIHTIAFNDAVEAFGKLHFIKPDLILLDINMPMMNGWDFLDKMQVDATDYKVVILTSSVNAMDRTKAAKYKNVIGFMEKPATISSLTPYITLLSAVVA</sequence>
<dbReference type="PANTHER" id="PTHR44591">
    <property type="entry name" value="STRESS RESPONSE REGULATOR PROTEIN 1"/>
    <property type="match status" value="1"/>
</dbReference>
<dbReference type="PANTHER" id="PTHR44591:SF3">
    <property type="entry name" value="RESPONSE REGULATORY DOMAIN-CONTAINING PROTEIN"/>
    <property type="match status" value="1"/>
</dbReference>
<dbReference type="SMART" id="SM00448">
    <property type="entry name" value="REC"/>
    <property type="match status" value="1"/>
</dbReference>
<dbReference type="InterPro" id="IPR001789">
    <property type="entry name" value="Sig_transdc_resp-reg_receiver"/>
</dbReference>
<dbReference type="GO" id="GO:0000160">
    <property type="term" value="P:phosphorelay signal transduction system"/>
    <property type="evidence" value="ECO:0007669"/>
    <property type="project" value="InterPro"/>
</dbReference>
<dbReference type="RefSeq" id="WP_137262327.1">
    <property type="nucleotide sequence ID" value="NZ_SZQL01000010.1"/>
</dbReference>
<dbReference type="AlphaFoldDB" id="A0A4U3KZ90"/>
<keyword evidence="1 2" id="KW-0597">Phosphoprotein</keyword>
<evidence type="ECO:0000313" key="5">
    <source>
        <dbReference type="Proteomes" id="UP000305848"/>
    </source>
</evidence>
<dbReference type="Gene3D" id="3.40.50.2300">
    <property type="match status" value="1"/>
</dbReference>
<comment type="caution">
    <text evidence="4">The sequence shown here is derived from an EMBL/GenBank/DDBJ whole genome shotgun (WGS) entry which is preliminary data.</text>
</comment>
<dbReference type="OrthoDB" id="1121174at2"/>
<dbReference type="InterPro" id="IPR050595">
    <property type="entry name" value="Bact_response_regulator"/>
</dbReference>
<proteinExistence type="predicted"/>
<feature type="domain" description="Response regulatory" evidence="3">
    <location>
        <begin position="2"/>
        <end position="119"/>
    </location>
</feature>
<feature type="modified residue" description="4-aspartylphosphate" evidence="2">
    <location>
        <position position="53"/>
    </location>
</feature>
<dbReference type="InterPro" id="IPR011006">
    <property type="entry name" value="CheY-like_superfamily"/>
</dbReference>
<dbReference type="EMBL" id="SZQL01000010">
    <property type="protein sequence ID" value="TKK67762.1"/>
    <property type="molecule type" value="Genomic_DNA"/>
</dbReference>
<evidence type="ECO:0000313" key="4">
    <source>
        <dbReference type="EMBL" id="TKK67762.1"/>
    </source>
</evidence>
<protein>
    <submittedName>
        <fullName evidence="4">Response regulator</fullName>
    </submittedName>
</protein>
<dbReference type="PROSITE" id="PS50110">
    <property type="entry name" value="RESPONSE_REGULATORY"/>
    <property type="match status" value="1"/>
</dbReference>
<evidence type="ECO:0000256" key="2">
    <source>
        <dbReference type="PROSITE-ProRule" id="PRU00169"/>
    </source>
</evidence>
<dbReference type="Proteomes" id="UP000305848">
    <property type="component" value="Unassembled WGS sequence"/>
</dbReference>
<dbReference type="Pfam" id="PF00072">
    <property type="entry name" value="Response_reg"/>
    <property type="match status" value="1"/>
</dbReference>
<evidence type="ECO:0000259" key="3">
    <source>
        <dbReference type="PROSITE" id="PS50110"/>
    </source>
</evidence>
<keyword evidence="5" id="KW-1185">Reference proteome</keyword>